<sequence>MVPSVSDPLPPQGRIGSLLFALPPAGRRWSPGLRSAVAFAIPAAMTVAAGQPEHALFVLFGAFAVMYGERRAYRMRAIVVLTAGIALLASSGVGALLGHGLSGGLGASLLTVALLTAVAMVAVYVIDALRLGPPGALLFVIACGGSMMAAEAGVSTAVLLSCTAFGAGVSVIVSMAGVLRDRRKPERVAVEAAIGAVDAYLAARAAGRPAIDLRHQAGAAVAEAWAAVYDAGLPTRAPHSALMDSLVAARRRLAGPAYDDTNDLVVDPLISFVRPGVGFRLRRSLSFDSHATISAYRVGVACLVAGGLSALLGQDRPHWAVFTALMVLQIGPDRVRGKVRGIHRFVGTVVGLLLFGIIHQLALTGYALIVLVAALLFVMELFVPRNYALAAIFITPIALLAVGATPDGAVGPLIRDRFIETVIGVGIAVLVPHVVAPHAHRRTFRWIEARVCAVARALLELSRTEPAGAPAAVLLQQLQFELVGVASSGVDSATEDPKWTSDHWPAHAATAHLGYDLLAAYWELPPGALLADPDGWDAAFAALTPHSAAADGR</sequence>
<gene>
    <name evidence="9" type="ORF">KV110_07575</name>
</gene>
<keyword evidence="2" id="KW-1003">Cell membrane</keyword>
<evidence type="ECO:0000259" key="8">
    <source>
        <dbReference type="Pfam" id="PF13515"/>
    </source>
</evidence>
<reference evidence="9 10" key="1">
    <citation type="submission" date="2021-07" db="EMBL/GenBank/DDBJ databases">
        <title>Whole Genome Sequence of Nocardia Iowensis.</title>
        <authorList>
            <person name="Lamm A."/>
            <person name="Collins-Fairclough A.M."/>
            <person name="Bunk B."/>
            <person name="Sproer C."/>
        </authorList>
    </citation>
    <scope>NUCLEOTIDE SEQUENCE [LARGE SCALE GENOMIC DNA]</scope>
    <source>
        <strain evidence="9 10">NRRL 5646</strain>
    </source>
</reference>
<evidence type="ECO:0000256" key="4">
    <source>
        <dbReference type="ARBA" id="ARBA00022989"/>
    </source>
</evidence>
<evidence type="ECO:0000256" key="3">
    <source>
        <dbReference type="ARBA" id="ARBA00022692"/>
    </source>
</evidence>
<organism evidence="9 10">
    <name type="scientific">Nocardia iowensis</name>
    <dbReference type="NCBI Taxonomy" id="204891"/>
    <lineage>
        <taxon>Bacteria</taxon>
        <taxon>Bacillati</taxon>
        <taxon>Actinomycetota</taxon>
        <taxon>Actinomycetes</taxon>
        <taxon>Mycobacteriales</taxon>
        <taxon>Nocardiaceae</taxon>
        <taxon>Nocardia</taxon>
    </lineage>
</organism>
<evidence type="ECO:0000256" key="7">
    <source>
        <dbReference type="SAM" id="Phobius"/>
    </source>
</evidence>
<feature type="transmembrane region" description="Helical" evidence="7">
    <location>
        <begin position="156"/>
        <end position="179"/>
    </location>
</feature>
<keyword evidence="10" id="KW-1185">Reference proteome</keyword>
<feature type="transmembrane region" description="Helical" evidence="7">
    <location>
        <begin position="77"/>
        <end position="98"/>
    </location>
</feature>
<dbReference type="Pfam" id="PF13515">
    <property type="entry name" value="FUSC_2"/>
    <property type="match status" value="1"/>
</dbReference>
<feature type="transmembrane region" description="Helical" evidence="7">
    <location>
        <begin position="290"/>
        <end position="312"/>
    </location>
</feature>
<feature type="domain" description="Integral membrane bound transporter" evidence="8">
    <location>
        <begin position="305"/>
        <end position="431"/>
    </location>
</feature>
<evidence type="ECO:0000313" key="10">
    <source>
        <dbReference type="Proteomes" id="UP000694257"/>
    </source>
</evidence>
<dbReference type="InterPro" id="IPR049453">
    <property type="entry name" value="Memb_transporter_dom"/>
</dbReference>
<protein>
    <submittedName>
        <fullName evidence="9">FUSC family protein</fullName>
    </submittedName>
</protein>
<evidence type="ECO:0000256" key="1">
    <source>
        <dbReference type="ARBA" id="ARBA00004651"/>
    </source>
</evidence>
<feature type="transmembrane region" description="Helical" evidence="7">
    <location>
        <begin position="418"/>
        <end position="436"/>
    </location>
</feature>
<feature type="transmembrane region" description="Helical" evidence="7">
    <location>
        <begin position="388"/>
        <end position="406"/>
    </location>
</feature>
<evidence type="ECO:0000313" key="9">
    <source>
        <dbReference type="EMBL" id="QXN92959.1"/>
    </source>
</evidence>
<dbReference type="PANTHER" id="PTHR30509:SF9">
    <property type="entry name" value="MULTIDRUG RESISTANCE PROTEIN MDTO"/>
    <property type="match status" value="1"/>
</dbReference>
<accession>A0ABX8RVQ2</accession>
<evidence type="ECO:0000256" key="2">
    <source>
        <dbReference type="ARBA" id="ARBA00022475"/>
    </source>
</evidence>
<proteinExistence type="inferred from homology"/>
<feature type="transmembrane region" description="Helical" evidence="7">
    <location>
        <begin position="104"/>
        <end position="126"/>
    </location>
</feature>
<dbReference type="PANTHER" id="PTHR30509">
    <property type="entry name" value="P-HYDROXYBENZOIC ACID EFFLUX PUMP SUBUNIT-RELATED"/>
    <property type="match status" value="1"/>
</dbReference>
<keyword evidence="4 7" id="KW-1133">Transmembrane helix</keyword>
<comment type="similarity">
    <text evidence="6">Belongs to the YccS/YhfK family.</text>
</comment>
<evidence type="ECO:0000256" key="5">
    <source>
        <dbReference type="ARBA" id="ARBA00023136"/>
    </source>
</evidence>
<keyword evidence="5 7" id="KW-0472">Membrane</keyword>
<dbReference type="EMBL" id="CP078145">
    <property type="protein sequence ID" value="QXN92959.1"/>
    <property type="molecule type" value="Genomic_DNA"/>
</dbReference>
<name>A0ABX8RVQ2_NOCIO</name>
<comment type="subcellular location">
    <subcellularLocation>
        <location evidence="1">Cell membrane</location>
        <topology evidence="1">Multi-pass membrane protein</topology>
    </subcellularLocation>
</comment>
<feature type="transmembrane region" description="Helical" evidence="7">
    <location>
        <begin position="36"/>
        <end position="65"/>
    </location>
</feature>
<feature type="transmembrane region" description="Helical" evidence="7">
    <location>
        <begin position="133"/>
        <end position="150"/>
    </location>
</feature>
<keyword evidence="3 7" id="KW-0812">Transmembrane</keyword>
<dbReference type="RefSeq" id="WP_218474610.1">
    <property type="nucleotide sequence ID" value="NZ_BAABJN010000001.1"/>
</dbReference>
<evidence type="ECO:0000256" key="6">
    <source>
        <dbReference type="ARBA" id="ARBA00043993"/>
    </source>
</evidence>
<dbReference type="Proteomes" id="UP000694257">
    <property type="component" value="Chromosome"/>
</dbReference>
<feature type="transmembrane region" description="Helical" evidence="7">
    <location>
        <begin position="365"/>
        <end position="383"/>
    </location>
</feature>